<protein>
    <submittedName>
        <fullName evidence="1">Uncharacterized protein</fullName>
    </submittedName>
</protein>
<reference evidence="1 2" key="1">
    <citation type="submission" date="2017-06" db="EMBL/GenBank/DDBJ databases">
        <title>Genome sequencing of cyanobaciteial culture collection at National Institute for Environmental Studies (NIES).</title>
        <authorList>
            <person name="Hirose Y."/>
            <person name="Shimura Y."/>
            <person name="Fujisawa T."/>
            <person name="Nakamura Y."/>
            <person name="Kawachi M."/>
        </authorList>
    </citation>
    <scope>NUCLEOTIDE SEQUENCE [LARGE SCALE GENOMIC DNA]</scope>
    <source>
        <strain evidence="1 2">NIES-37</strain>
    </source>
</reference>
<dbReference type="AlphaFoldDB" id="A0A1Z4MZK6"/>
<accession>A0A1Z4MZK6</accession>
<name>A0A1Z4MZK6_9CYAN</name>
<dbReference type="KEGG" id="ttq:NIES37_28870"/>
<gene>
    <name evidence="1" type="ORF">NIES37_28870</name>
</gene>
<sequence>MNHFNVKSLAFYGIAISSVLLLFKAVSAYGESNLKAPPVINGSYRLALDEKLPTCNQTAAPILKIQQSGIYVNASLLPADNNSENATSSEKSHPLSGILKNQELNLSGKIEGSALCNIASTQNAPFHSAKMQMQLLDKGNFTGQLTLGGSSQSFKFTAIPQKTQEKSQSVKKH</sequence>
<organism evidence="1 2">
    <name type="scientific">Tolypothrix tenuis PCC 7101</name>
    <dbReference type="NCBI Taxonomy" id="231146"/>
    <lineage>
        <taxon>Bacteria</taxon>
        <taxon>Bacillati</taxon>
        <taxon>Cyanobacteriota</taxon>
        <taxon>Cyanophyceae</taxon>
        <taxon>Nostocales</taxon>
        <taxon>Tolypothrichaceae</taxon>
        <taxon>Tolypothrix</taxon>
    </lineage>
</organism>
<dbReference type="Proteomes" id="UP000218785">
    <property type="component" value="Chromosome"/>
</dbReference>
<keyword evidence="2" id="KW-1185">Reference proteome</keyword>
<dbReference type="RefSeq" id="WP_096576683.1">
    <property type="nucleotide sequence ID" value="NZ_CAWNJS010000001.1"/>
</dbReference>
<evidence type="ECO:0000313" key="1">
    <source>
        <dbReference type="EMBL" id="BAY98909.1"/>
    </source>
</evidence>
<proteinExistence type="predicted"/>
<dbReference type="EMBL" id="AP018248">
    <property type="protein sequence ID" value="BAY98909.1"/>
    <property type="molecule type" value="Genomic_DNA"/>
</dbReference>
<evidence type="ECO:0000313" key="2">
    <source>
        <dbReference type="Proteomes" id="UP000218785"/>
    </source>
</evidence>